<evidence type="ECO:0000313" key="8">
    <source>
        <dbReference type="Proteomes" id="UP000887574"/>
    </source>
</evidence>
<dbReference type="InterPro" id="IPR011009">
    <property type="entry name" value="Kinase-like_dom_sf"/>
</dbReference>
<keyword evidence="6" id="KW-0732">Signal</keyword>
<sequence>MASTVLLCVFSLNYGYAARFLLSLQAAKEMSTQTKQILVNGDKSFVIGEKYRLIKKIGNGSFGDIYMAISLQNNEKCAVKIESAKARHPQLLYESRIYKLMEGGTGVPNVFYFGNESGFNCMVLELLGPSLEDLFNDCGRCFSIKTVLLLADQMISRVEYMHLRNFIHRDIKPDNFLMGQESKCNRVYIIDYGLAKRYCDSRSNVHIPFRDDKNLVGTARYASINSHIGHEQSRRDDMESLGYVFMYFLRGSLPWQGQRAENKKEKYERISQKKQQTTVADLCKGFPLEFVQYFNYCRSLRFEEKPDYTYLRQLFRTLLRSLNHHNDFVFDWTARKEKQAEQNASKKSLE</sequence>
<dbReference type="InterPro" id="IPR050235">
    <property type="entry name" value="CK1_Ser-Thr_kinase"/>
</dbReference>
<dbReference type="InterPro" id="IPR017441">
    <property type="entry name" value="Protein_kinase_ATP_BS"/>
</dbReference>
<dbReference type="Gene3D" id="1.10.510.10">
    <property type="entry name" value="Transferase(Phosphotransferase) domain 1"/>
    <property type="match status" value="1"/>
</dbReference>
<reference evidence="9" key="1">
    <citation type="submission" date="2022-11" db="UniProtKB">
        <authorList>
            <consortium name="WormBaseParasite"/>
        </authorList>
    </citation>
    <scope>IDENTIFICATION</scope>
</reference>
<dbReference type="Proteomes" id="UP000887574">
    <property type="component" value="Unplaced"/>
</dbReference>
<organism evidence="8 9">
    <name type="scientific">Ditylenchus dipsaci</name>
    <dbReference type="NCBI Taxonomy" id="166011"/>
    <lineage>
        <taxon>Eukaryota</taxon>
        <taxon>Metazoa</taxon>
        <taxon>Ecdysozoa</taxon>
        <taxon>Nematoda</taxon>
        <taxon>Chromadorea</taxon>
        <taxon>Rhabditida</taxon>
        <taxon>Tylenchina</taxon>
        <taxon>Tylenchomorpha</taxon>
        <taxon>Sphaerularioidea</taxon>
        <taxon>Anguinidae</taxon>
        <taxon>Anguininae</taxon>
        <taxon>Ditylenchus</taxon>
    </lineage>
</organism>
<keyword evidence="3 4" id="KW-0067">ATP-binding</keyword>
<protein>
    <recommendedName>
        <fullName evidence="1">non-specific serine/threonine protein kinase</fullName>
        <ecNumber evidence="1">2.7.11.1</ecNumber>
    </recommendedName>
</protein>
<proteinExistence type="inferred from homology"/>
<dbReference type="AlphaFoldDB" id="A0A915D942"/>
<keyword evidence="5" id="KW-0723">Serine/threonine-protein kinase</keyword>
<dbReference type="CDD" id="cd14016">
    <property type="entry name" value="STKc_CK1"/>
    <property type="match status" value="1"/>
</dbReference>
<dbReference type="SMART" id="SM00220">
    <property type="entry name" value="S_TKc"/>
    <property type="match status" value="1"/>
</dbReference>
<evidence type="ECO:0000256" key="1">
    <source>
        <dbReference type="ARBA" id="ARBA00012513"/>
    </source>
</evidence>
<dbReference type="FunFam" id="1.10.510.10:FF:000596">
    <property type="entry name" value="CK1 family protein kinase"/>
    <property type="match status" value="1"/>
</dbReference>
<evidence type="ECO:0000256" key="5">
    <source>
        <dbReference type="RuleBase" id="RU000304"/>
    </source>
</evidence>
<accession>A0A915D942</accession>
<dbReference type="GO" id="GO:0004674">
    <property type="term" value="F:protein serine/threonine kinase activity"/>
    <property type="evidence" value="ECO:0007669"/>
    <property type="project" value="UniProtKB-KW"/>
</dbReference>
<dbReference type="WBParaSite" id="jg17410">
    <property type="protein sequence ID" value="jg17410"/>
    <property type="gene ID" value="jg17410"/>
</dbReference>
<evidence type="ECO:0000313" key="9">
    <source>
        <dbReference type="WBParaSite" id="jg17410"/>
    </source>
</evidence>
<dbReference type="PROSITE" id="PS00107">
    <property type="entry name" value="PROTEIN_KINASE_ATP"/>
    <property type="match status" value="1"/>
</dbReference>
<keyword evidence="2 4" id="KW-0547">Nucleotide-binding</keyword>
<dbReference type="SUPFAM" id="SSF56112">
    <property type="entry name" value="Protein kinase-like (PK-like)"/>
    <property type="match status" value="1"/>
</dbReference>
<name>A0A915D942_9BILA</name>
<evidence type="ECO:0000256" key="3">
    <source>
        <dbReference type="ARBA" id="ARBA00022840"/>
    </source>
</evidence>
<dbReference type="PROSITE" id="PS00108">
    <property type="entry name" value="PROTEIN_KINASE_ST"/>
    <property type="match status" value="1"/>
</dbReference>
<dbReference type="PANTHER" id="PTHR11909">
    <property type="entry name" value="CASEIN KINASE-RELATED"/>
    <property type="match status" value="1"/>
</dbReference>
<evidence type="ECO:0000256" key="6">
    <source>
        <dbReference type="SAM" id="SignalP"/>
    </source>
</evidence>
<dbReference type="InterPro" id="IPR008271">
    <property type="entry name" value="Ser/Thr_kinase_AS"/>
</dbReference>
<feature type="signal peptide" evidence="6">
    <location>
        <begin position="1"/>
        <end position="17"/>
    </location>
</feature>
<dbReference type="InterPro" id="IPR000719">
    <property type="entry name" value="Prot_kinase_dom"/>
</dbReference>
<dbReference type="PROSITE" id="PS50011">
    <property type="entry name" value="PROTEIN_KINASE_DOM"/>
    <property type="match status" value="1"/>
</dbReference>
<keyword evidence="8" id="KW-1185">Reference proteome</keyword>
<keyword evidence="5" id="KW-0418">Kinase</keyword>
<feature type="binding site" evidence="4">
    <location>
        <position position="80"/>
    </location>
    <ligand>
        <name>ATP</name>
        <dbReference type="ChEBI" id="CHEBI:30616"/>
    </ligand>
</feature>
<dbReference type="GO" id="GO:0005524">
    <property type="term" value="F:ATP binding"/>
    <property type="evidence" value="ECO:0007669"/>
    <property type="project" value="UniProtKB-UniRule"/>
</dbReference>
<dbReference type="Pfam" id="PF00069">
    <property type="entry name" value="Pkinase"/>
    <property type="match status" value="1"/>
</dbReference>
<feature type="domain" description="Protein kinase" evidence="7">
    <location>
        <begin position="51"/>
        <end position="319"/>
    </location>
</feature>
<keyword evidence="5" id="KW-0808">Transferase</keyword>
<evidence type="ECO:0000259" key="7">
    <source>
        <dbReference type="PROSITE" id="PS50011"/>
    </source>
</evidence>
<evidence type="ECO:0000256" key="2">
    <source>
        <dbReference type="ARBA" id="ARBA00022741"/>
    </source>
</evidence>
<dbReference type="EC" id="2.7.11.1" evidence="1"/>
<evidence type="ECO:0000256" key="4">
    <source>
        <dbReference type="PROSITE-ProRule" id="PRU10141"/>
    </source>
</evidence>
<comment type="similarity">
    <text evidence="5">Belongs to the protein kinase superfamily.</text>
</comment>
<feature type="chain" id="PRO_5037664841" description="non-specific serine/threonine protein kinase" evidence="6">
    <location>
        <begin position="18"/>
        <end position="350"/>
    </location>
</feature>